<proteinExistence type="predicted"/>
<gene>
    <name evidence="1" type="ORF">EXU48_11505</name>
</gene>
<keyword evidence="2" id="KW-1185">Reference proteome</keyword>
<name>A0ABY2E371_9MICO</name>
<evidence type="ECO:0000313" key="2">
    <source>
        <dbReference type="Proteomes" id="UP000504882"/>
    </source>
</evidence>
<protein>
    <recommendedName>
        <fullName evidence="3">TIGR02646 family protein</fullName>
    </recommendedName>
</protein>
<dbReference type="Gene3D" id="1.10.30.50">
    <property type="match status" value="1"/>
</dbReference>
<evidence type="ECO:0008006" key="3">
    <source>
        <dbReference type="Google" id="ProtNLM"/>
    </source>
</evidence>
<sequence length="284" mass="31806">MRRVPRPPEPATLSSDRAVRERTRAAAFYATWNGVDKYNKYAIYKAPDVKDALEAAFGFKCAYCESSYLATQPVAVEHYRPKGEVTIDGVRTPPGYYWLASQWDNLLPSCTDCNSPRGQDLPGVRATAGKANAFPIGDEADRATAPGQEAREERLLLHPYLDFPEKHLDFVWQTTGIDEGWVLPHRYASGRTSRKGETTIAVCALQRRGLVETRRRVVRALRGHLESLAFLKEAIGRHPDDQDLRDQFARGVADVATFVADDAPYTAMAKQVVAAYYDRLFPPD</sequence>
<evidence type="ECO:0000313" key="1">
    <source>
        <dbReference type="EMBL" id="TDE94073.1"/>
    </source>
</evidence>
<accession>A0ABY2E371</accession>
<organism evidence="1 2">
    <name type="scientific">Occultella glacieicola</name>
    <dbReference type="NCBI Taxonomy" id="2518684"/>
    <lineage>
        <taxon>Bacteria</taxon>
        <taxon>Bacillati</taxon>
        <taxon>Actinomycetota</taxon>
        <taxon>Actinomycetes</taxon>
        <taxon>Micrococcales</taxon>
        <taxon>Ruaniaceae</taxon>
        <taxon>Occultella</taxon>
    </lineage>
</organism>
<dbReference type="EMBL" id="SMNA01000005">
    <property type="protein sequence ID" value="TDE94073.1"/>
    <property type="molecule type" value="Genomic_DNA"/>
</dbReference>
<dbReference type="Proteomes" id="UP000504882">
    <property type="component" value="Unassembled WGS sequence"/>
</dbReference>
<comment type="caution">
    <text evidence="1">The sequence shown here is derived from an EMBL/GenBank/DDBJ whole genome shotgun (WGS) entry which is preliminary data.</text>
</comment>
<dbReference type="RefSeq" id="WP_133107799.1">
    <property type="nucleotide sequence ID" value="NZ_SMNA01000005.1"/>
</dbReference>
<reference evidence="1 2" key="1">
    <citation type="submission" date="2019-03" db="EMBL/GenBank/DDBJ databases">
        <title>Genomic features of bacteria from cold environments.</title>
        <authorList>
            <person name="Shen L."/>
        </authorList>
    </citation>
    <scope>NUCLEOTIDE SEQUENCE [LARGE SCALE GENOMIC DNA]</scope>
    <source>
        <strain evidence="2">T3246-1</strain>
    </source>
</reference>